<feature type="compositionally biased region" description="Polar residues" evidence="1">
    <location>
        <begin position="8"/>
        <end position="23"/>
    </location>
</feature>
<name>A0ABW4JGA4_9BACL</name>
<feature type="region of interest" description="Disordered" evidence="1">
    <location>
        <begin position="97"/>
        <end position="117"/>
    </location>
</feature>
<dbReference type="Proteomes" id="UP001597079">
    <property type="component" value="Unassembled WGS sequence"/>
</dbReference>
<dbReference type="RefSeq" id="WP_377942788.1">
    <property type="nucleotide sequence ID" value="NZ_JBHUCX010000024.1"/>
</dbReference>
<evidence type="ECO:0000313" key="2">
    <source>
        <dbReference type="EMBL" id="MFD1674914.1"/>
    </source>
</evidence>
<dbReference type="EMBL" id="JBHUCX010000024">
    <property type="protein sequence ID" value="MFD1674914.1"/>
    <property type="molecule type" value="Genomic_DNA"/>
</dbReference>
<proteinExistence type="predicted"/>
<organism evidence="2 3">
    <name type="scientific">Alicyclobacillus fodiniaquatilis</name>
    <dbReference type="NCBI Taxonomy" id="1661150"/>
    <lineage>
        <taxon>Bacteria</taxon>
        <taxon>Bacillati</taxon>
        <taxon>Bacillota</taxon>
        <taxon>Bacilli</taxon>
        <taxon>Bacillales</taxon>
        <taxon>Alicyclobacillaceae</taxon>
        <taxon>Alicyclobacillus</taxon>
    </lineage>
</organism>
<evidence type="ECO:0000313" key="3">
    <source>
        <dbReference type="Proteomes" id="UP001597079"/>
    </source>
</evidence>
<feature type="region of interest" description="Disordered" evidence="1">
    <location>
        <begin position="1"/>
        <end position="35"/>
    </location>
</feature>
<comment type="caution">
    <text evidence="2">The sequence shown here is derived from an EMBL/GenBank/DDBJ whole genome shotgun (WGS) entry which is preliminary data.</text>
</comment>
<evidence type="ECO:0000256" key="1">
    <source>
        <dbReference type="SAM" id="MobiDB-lite"/>
    </source>
</evidence>
<reference evidence="3" key="1">
    <citation type="journal article" date="2019" name="Int. J. Syst. Evol. Microbiol.">
        <title>The Global Catalogue of Microorganisms (GCM) 10K type strain sequencing project: providing services to taxonomists for standard genome sequencing and annotation.</title>
        <authorList>
            <consortium name="The Broad Institute Genomics Platform"/>
            <consortium name="The Broad Institute Genome Sequencing Center for Infectious Disease"/>
            <person name="Wu L."/>
            <person name="Ma J."/>
        </authorList>
    </citation>
    <scope>NUCLEOTIDE SEQUENCE [LARGE SCALE GENOMIC DNA]</scope>
    <source>
        <strain evidence="3">CGMCC 1.12286</strain>
    </source>
</reference>
<keyword evidence="3" id="KW-1185">Reference proteome</keyword>
<protein>
    <recommendedName>
        <fullName evidence="4">DUF4025 domain-containing protein</fullName>
    </recommendedName>
</protein>
<gene>
    <name evidence="2" type="ORF">ACFSB2_09410</name>
</gene>
<sequence>MKEKQKKLNATQDNLLESPNSGAYNPGPVKAGDNDYPTAELAGVQQHIYDLAVEEFPEGPYGAAHNAAHLGKETEWKPGQAVSGRFRDSNMIRSDRTVATEEDDFKGQAPGSIEGQS</sequence>
<accession>A0ABW4JGA4</accession>
<evidence type="ECO:0008006" key="4">
    <source>
        <dbReference type="Google" id="ProtNLM"/>
    </source>
</evidence>